<evidence type="ECO:0000256" key="13">
    <source>
        <dbReference type="ARBA" id="ARBA00023180"/>
    </source>
</evidence>
<dbReference type="EC" id="4.6.1.19" evidence="5"/>
<reference evidence="22" key="1">
    <citation type="journal article" date="2019" name="Beilstein J. Org. Chem.">
        <title>Nanangenines: drimane sesquiterpenoids as the dominant metabolite cohort of a novel Australian fungus, Aspergillus nanangensis.</title>
        <authorList>
            <person name="Lacey H.J."/>
            <person name="Gilchrist C.L.M."/>
            <person name="Crombie A."/>
            <person name="Kalaitzis J.A."/>
            <person name="Vuong D."/>
            <person name="Rutledge P.J."/>
            <person name="Turner P."/>
            <person name="Pitt J.I."/>
            <person name="Lacey E."/>
            <person name="Chooi Y.H."/>
            <person name="Piggott A.M."/>
        </authorList>
    </citation>
    <scope>NUCLEOTIDE SEQUENCE</scope>
    <source>
        <strain evidence="22">MST-FP2251</strain>
    </source>
</reference>
<dbReference type="GO" id="GO:0033897">
    <property type="term" value="F:ribonuclease T2 activity"/>
    <property type="evidence" value="ECO:0007669"/>
    <property type="project" value="UniProtKB-EC"/>
</dbReference>
<keyword evidence="11" id="KW-0378">Hydrolase</keyword>
<dbReference type="InterPro" id="IPR057328">
    <property type="entry name" value="RNaseT2L_C"/>
</dbReference>
<sequence length="846" mass="95110">MFVRPYICSVYKRPAIFRPIKLPHNQYLHASCPLSLPRRKDFFSSNAFLSQKQSSPNDSAEPSLQELQKQRKRGGRVPAAPTSLRRVAVEAQRSKDGFLSKAQLKEQGLHQTKEVTAYAVAEQFNIRKVREILQDRGYEPDPFETDLYPQVVHVQVPLDSIRRVSNPTTSDLSPDEVGDIFVFPSGTVVAWSLPEGFTSFLATRTLLPAAEGAHIEHLETEDLEYVEDPQRENSSIKGDTIILGTKPSSAGFGIQHDPQPVDTVLTKVAFSSGLARSTKLAVLETLLANYFESTRTIPTLLSQGSRLPFTRDFILRKTGQLLSVRAQLNLYSELTDSLPDLFWDSRHDLGLEGYYEQVGRALDVGIRIKLLNEKMDYAQEIASVLRERLSETHGLRLEWIIILLIAVEVGFEVLRLWKERVQERETSDSTPFIDKMFQAIPGPQQVLKAITGSLTIGSLSGLDSDSSRSTYQHCAKSELSCQTRYHGQDTCCFNHPGGQFLQTQFWDADPAVGPEDSWTIHGLWPDYCNGGFDQFCDSSRKYSNISLIMVDSGRSDLLDEMRLYWKDFRGDDPNLWEHEWNKHGTCISTLETHCYDEYYPQQEVVDYFGKTMELFHKLPTHKTLENAGITPSYTDTYNLHEIQDALTKAHGAEVTVRCRGHSLNEIWYFFNVAGPLQTGKFVPSQPDGQTSNCPSKGLRYQPKIPRRHEPTKTRGPSEPTSPGDPFSGRGNLVVSTMGQRRGCIISRGTWFTSGTCATFKSKTTSGDAFTLHSSKGMCGFADDLFTCGSHITTPAEFKVEDSKLSYRGNTTFFADKAPKGFVQSEIFASAEEHPIELTIAWKESDH</sequence>
<accession>A0AAD4CQZ7</accession>
<evidence type="ECO:0000256" key="9">
    <source>
        <dbReference type="ARBA" id="ARBA00022729"/>
    </source>
</evidence>
<dbReference type="PANTHER" id="PTHR16255">
    <property type="entry name" value="REQUIRED FOR MEIOTIC NUCLEAR DIVISION PROTEIN 1 HOMOLOG"/>
    <property type="match status" value="1"/>
</dbReference>
<name>A0AAD4CQZ7_ASPNN</name>
<evidence type="ECO:0000256" key="19">
    <source>
        <dbReference type="SAM" id="MobiDB-lite"/>
    </source>
</evidence>
<dbReference type="Pfam" id="PF02582">
    <property type="entry name" value="DUF155"/>
    <property type="match status" value="1"/>
</dbReference>
<reference evidence="22" key="2">
    <citation type="submission" date="2020-02" db="EMBL/GenBank/DDBJ databases">
        <authorList>
            <person name="Gilchrist C.L.M."/>
            <person name="Chooi Y.-H."/>
        </authorList>
    </citation>
    <scope>NUCLEOTIDE SEQUENCE</scope>
    <source>
        <strain evidence="22">MST-FP2251</strain>
    </source>
</reference>
<feature type="active site" evidence="17">
    <location>
        <position position="521"/>
    </location>
</feature>
<dbReference type="InterPro" id="IPR051624">
    <property type="entry name" value="RMD1/Sad1-interacting"/>
</dbReference>
<evidence type="ECO:0000313" key="22">
    <source>
        <dbReference type="EMBL" id="KAF9891110.1"/>
    </source>
</evidence>
<evidence type="ECO:0000256" key="15">
    <source>
        <dbReference type="ARBA" id="ARBA00025494"/>
    </source>
</evidence>
<dbReference type="GO" id="GO:0016787">
    <property type="term" value="F:hydrolase activity"/>
    <property type="evidence" value="ECO:0007669"/>
    <property type="project" value="UniProtKB-KW"/>
</dbReference>
<dbReference type="GO" id="GO:0003723">
    <property type="term" value="F:RNA binding"/>
    <property type="evidence" value="ECO:0007669"/>
    <property type="project" value="InterPro"/>
</dbReference>
<dbReference type="InterPro" id="IPR036430">
    <property type="entry name" value="RNase_T2-like_sf"/>
</dbReference>
<dbReference type="InterPro" id="IPR033697">
    <property type="entry name" value="Ribonuclease_T2_eukaryotic"/>
</dbReference>
<evidence type="ECO:0000256" key="18">
    <source>
        <dbReference type="RuleBase" id="RU004328"/>
    </source>
</evidence>
<evidence type="ECO:0000256" key="12">
    <source>
        <dbReference type="ARBA" id="ARBA00023157"/>
    </source>
</evidence>
<keyword evidence="10" id="KW-0255">Endonuclease</keyword>
<keyword evidence="8" id="KW-0540">Nuclease</keyword>
<dbReference type="InterPro" id="IPR003734">
    <property type="entry name" value="DUF155"/>
</dbReference>
<dbReference type="CDD" id="cd01061">
    <property type="entry name" value="RNase_T2_euk"/>
    <property type="match status" value="1"/>
</dbReference>
<dbReference type="AlphaFoldDB" id="A0AAD4CQZ7"/>
<keyword evidence="12" id="KW-1015">Disulfide bond</keyword>
<evidence type="ECO:0000256" key="5">
    <source>
        <dbReference type="ARBA" id="ARBA00012571"/>
    </source>
</evidence>
<keyword evidence="7" id="KW-0926">Vacuole</keyword>
<dbReference type="Proteomes" id="UP001194746">
    <property type="component" value="Unassembled WGS sequence"/>
</dbReference>
<keyword evidence="9" id="KW-0732">Signal</keyword>
<dbReference type="GO" id="GO:0070131">
    <property type="term" value="P:positive regulation of mitochondrial translation"/>
    <property type="evidence" value="ECO:0007669"/>
    <property type="project" value="TreeGrafter"/>
</dbReference>
<feature type="region of interest" description="Disordered" evidence="19">
    <location>
        <begin position="50"/>
        <end position="83"/>
    </location>
</feature>
<comment type="similarity">
    <text evidence="4">Belongs to the RMD1/sif2 family.</text>
</comment>
<evidence type="ECO:0000259" key="20">
    <source>
        <dbReference type="Pfam" id="PF02582"/>
    </source>
</evidence>
<evidence type="ECO:0000259" key="21">
    <source>
        <dbReference type="Pfam" id="PF25488"/>
    </source>
</evidence>
<dbReference type="SUPFAM" id="SSF55895">
    <property type="entry name" value="Ribonuclease Rh-like"/>
    <property type="match status" value="1"/>
</dbReference>
<evidence type="ECO:0000256" key="14">
    <source>
        <dbReference type="ARBA" id="ARBA00023239"/>
    </source>
</evidence>
<keyword evidence="23" id="KW-1185">Reference proteome</keyword>
<evidence type="ECO:0000256" key="6">
    <source>
        <dbReference type="ARBA" id="ARBA00022490"/>
    </source>
</evidence>
<protein>
    <recommendedName>
        <fullName evidence="16">Ribonuclease T2-like</fullName>
        <ecNumber evidence="5">4.6.1.19</ecNumber>
    </recommendedName>
</protein>
<dbReference type="GO" id="GO:0005739">
    <property type="term" value="C:mitochondrion"/>
    <property type="evidence" value="ECO:0007669"/>
    <property type="project" value="UniProtKB-ARBA"/>
</dbReference>
<dbReference type="PROSITE" id="PS00531">
    <property type="entry name" value="RNASE_T2_2"/>
    <property type="match status" value="1"/>
</dbReference>
<dbReference type="EMBL" id="VCAU01000021">
    <property type="protein sequence ID" value="KAF9891110.1"/>
    <property type="molecule type" value="Genomic_DNA"/>
</dbReference>
<dbReference type="InterPro" id="IPR033130">
    <property type="entry name" value="RNase_T2_His_AS_2"/>
</dbReference>
<dbReference type="InterPro" id="IPR001568">
    <property type="entry name" value="RNase_T2-like"/>
</dbReference>
<evidence type="ECO:0000256" key="16">
    <source>
        <dbReference type="ARBA" id="ARBA00071169"/>
    </source>
</evidence>
<dbReference type="InterPro" id="IPR018188">
    <property type="entry name" value="RNase_T2_His_AS_1"/>
</dbReference>
<dbReference type="Gene3D" id="3.90.730.10">
    <property type="entry name" value="Ribonuclease T2-like"/>
    <property type="match status" value="1"/>
</dbReference>
<evidence type="ECO:0000313" key="23">
    <source>
        <dbReference type="Proteomes" id="UP001194746"/>
    </source>
</evidence>
<comment type="function">
    <text evidence="15">Rnase which modulates cell survival under stress conditions. Released from the vacuole to the cytoplasm during stress to promote tRNA and rRNA cleavage and to activate separately a downstream pathway that promotes cell death. Involved in cell size, vacuolar morphology and growth at high temperatures and high salt concentration.</text>
</comment>
<evidence type="ECO:0000256" key="17">
    <source>
        <dbReference type="PIRSR" id="PIRSR633697-1"/>
    </source>
</evidence>
<evidence type="ECO:0000256" key="4">
    <source>
        <dbReference type="ARBA" id="ARBA00008306"/>
    </source>
</evidence>
<evidence type="ECO:0000256" key="2">
    <source>
        <dbReference type="ARBA" id="ARBA00004496"/>
    </source>
</evidence>
<evidence type="ECO:0000256" key="1">
    <source>
        <dbReference type="ARBA" id="ARBA00004410"/>
    </source>
</evidence>
<keyword evidence="6" id="KW-0963">Cytoplasm</keyword>
<dbReference type="Pfam" id="PF25488">
    <property type="entry name" value="RNaseT2L_C"/>
    <property type="match status" value="1"/>
</dbReference>
<dbReference type="PROSITE" id="PS00530">
    <property type="entry name" value="RNASE_T2_1"/>
    <property type="match status" value="1"/>
</dbReference>
<feature type="active site" evidence="17">
    <location>
        <position position="583"/>
    </location>
</feature>
<comment type="subcellular location">
    <subcellularLocation>
        <location evidence="2">Cytoplasm</location>
    </subcellularLocation>
    <subcellularLocation>
        <location evidence="1">Vacuole lumen</location>
    </subcellularLocation>
</comment>
<feature type="domain" description="RNase T2-like C-terminal" evidence="21">
    <location>
        <begin position="725"/>
        <end position="842"/>
    </location>
</feature>
<feature type="region of interest" description="Disordered" evidence="19">
    <location>
        <begin position="682"/>
        <end position="732"/>
    </location>
</feature>
<comment type="caution">
    <text evidence="22">The sequence shown here is derived from an EMBL/GenBank/DDBJ whole genome shotgun (WGS) entry which is preliminary data.</text>
</comment>
<organism evidence="22 23">
    <name type="scientific">Aspergillus nanangensis</name>
    <dbReference type="NCBI Taxonomy" id="2582783"/>
    <lineage>
        <taxon>Eukaryota</taxon>
        <taxon>Fungi</taxon>
        <taxon>Dikarya</taxon>
        <taxon>Ascomycota</taxon>
        <taxon>Pezizomycotina</taxon>
        <taxon>Eurotiomycetes</taxon>
        <taxon>Eurotiomycetidae</taxon>
        <taxon>Eurotiales</taxon>
        <taxon>Aspergillaceae</taxon>
        <taxon>Aspergillus</taxon>
        <taxon>Aspergillus subgen. Circumdati</taxon>
    </lineage>
</organism>
<evidence type="ECO:0000256" key="10">
    <source>
        <dbReference type="ARBA" id="ARBA00022759"/>
    </source>
</evidence>
<comment type="similarity">
    <text evidence="3 18">Belongs to the RNase T2 family.</text>
</comment>
<feature type="domain" description="DUF155" evidence="20">
    <location>
        <begin position="180"/>
        <end position="372"/>
    </location>
</feature>
<evidence type="ECO:0000256" key="8">
    <source>
        <dbReference type="ARBA" id="ARBA00022722"/>
    </source>
</evidence>
<evidence type="ECO:0000256" key="11">
    <source>
        <dbReference type="ARBA" id="ARBA00022801"/>
    </source>
</evidence>
<feature type="compositionally biased region" description="Polar residues" evidence="19">
    <location>
        <begin position="50"/>
        <end position="67"/>
    </location>
</feature>
<dbReference type="GO" id="GO:0005775">
    <property type="term" value="C:vacuolar lumen"/>
    <property type="evidence" value="ECO:0007669"/>
    <property type="project" value="UniProtKB-SubCell"/>
</dbReference>
<dbReference type="PANTHER" id="PTHR16255:SF1">
    <property type="entry name" value="REQUIRED FOR MEIOTIC NUCLEAR DIVISION PROTEIN 1 HOMOLOG"/>
    <property type="match status" value="1"/>
</dbReference>
<keyword evidence="13" id="KW-0325">Glycoprotein</keyword>
<evidence type="ECO:0000256" key="3">
    <source>
        <dbReference type="ARBA" id="ARBA00007469"/>
    </source>
</evidence>
<feature type="active site" evidence="17">
    <location>
        <position position="579"/>
    </location>
</feature>
<dbReference type="FunFam" id="3.90.730.10:FF:000004">
    <property type="entry name" value="Ribonuclease T2-like"/>
    <property type="match status" value="1"/>
</dbReference>
<gene>
    <name evidence="22" type="ORF">FE257_005046</name>
</gene>
<keyword evidence="14" id="KW-0456">Lyase</keyword>
<proteinExistence type="inferred from homology"/>
<dbReference type="Pfam" id="PF00445">
    <property type="entry name" value="Ribonuclease_T2"/>
    <property type="match status" value="1"/>
</dbReference>
<evidence type="ECO:0000256" key="7">
    <source>
        <dbReference type="ARBA" id="ARBA00022554"/>
    </source>
</evidence>